<feature type="region of interest" description="Disordered" evidence="4">
    <location>
        <begin position="152"/>
        <end position="171"/>
    </location>
</feature>
<dbReference type="InterPro" id="IPR036770">
    <property type="entry name" value="Ankyrin_rpt-contain_sf"/>
</dbReference>
<protein>
    <recommendedName>
        <fullName evidence="8">Ankyrin repeat domain-containing protein</fullName>
    </recommendedName>
</protein>
<keyword evidence="7" id="KW-1185">Reference proteome</keyword>
<reference evidence="7" key="1">
    <citation type="journal article" date="2019" name="Int. J. Syst. Evol. Microbiol.">
        <title>The Global Catalogue of Microorganisms (GCM) 10K type strain sequencing project: providing services to taxonomists for standard genome sequencing and annotation.</title>
        <authorList>
            <consortium name="The Broad Institute Genomics Platform"/>
            <consortium name="The Broad Institute Genome Sequencing Center for Infectious Disease"/>
            <person name="Wu L."/>
            <person name="Ma J."/>
        </authorList>
    </citation>
    <scope>NUCLEOTIDE SEQUENCE [LARGE SCALE GENOMIC DNA]</scope>
    <source>
        <strain evidence="7">NBRC 102146</strain>
    </source>
</reference>
<dbReference type="SUPFAM" id="SSF48403">
    <property type="entry name" value="Ankyrin repeat"/>
    <property type="match status" value="1"/>
</dbReference>
<evidence type="ECO:0000256" key="2">
    <source>
        <dbReference type="ARBA" id="ARBA00023043"/>
    </source>
</evidence>
<keyword evidence="2 3" id="KW-0040">ANK repeat</keyword>
<evidence type="ECO:0000313" key="6">
    <source>
        <dbReference type="EMBL" id="GLR46755.1"/>
    </source>
</evidence>
<feature type="repeat" description="ANK" evidence="3">
    <location>
        <begin position="94"/>
        <end position="126"/>
    </location>
</feature>
<organism evidence="6 7">
    <name type="scientific">Sphingomonas astaxanthinifaciens DSM 22298</name>
    <dbReference type="NCBI Taxonomy" id="1123267"/>
    <lineage>
        <taxon>Bacteria</taxon>
        <taxon>Pseudomonadati</taxon>
        <taxon>Pseudomonadota</taxon>
        <taxon>Alphaproteobacteria</taxon>
        <taxon>Sphingomonadales</taxon>
        <taxon>Sphingomonadaceae</taxon>
        <taxon>Sphingomonas</taxon>
    </lineage>
</organism>
<evidence type="ECO:0000313" key="7">
    <source>
        <dbReference type="Proteomes" id="UP001156703"/>
    </source>
</evidence>
<feature type="chain" id="PRO_5045436448" description="Ankyrin repeat domain-containing protein" evidence="5">
    <location>
        <begin position="23"/>
        <end position="198"/>
    </location>
</feature>
<name>A0ABQ5Z452_9SPHN</name>
<dbReference type="Proteomes" id="UP001156703">
    <property type="component" value="Unassembled WGS sequence"/>
</dbReference>
<evidence type="ECO:0008006" key="8">
    <source>
        <dbReference type="Google" id="ProtNLM"/>
    </source>
</evidence>
<dbReference type="EMBL" id="BSOO01000003">
    <property type="protein sequence ID" value="GLR46755.1"/>
    <property type="molecule type" value="Genomic_DNA"/>
</dbReference>
<evidence type="ECO:0000256" key="3">
    <source>
        <dbReference type="PROSITE-ProRule" id="PRU00023"/>
    </source>
</evidence>
<keyword evidence="1" id="KW-0677">Repeat</keyword>
<proteinExistence type="predicted"/>
<accession>A0ABQ5Z452</accession>
<dbReference type="PANTHER" id="PTHR24171:SF8">
    <property type="entry name" value="BRCA1-ASSOCIATED RING DOMAIN PROTEIN 1"/>
    <property type="match status" value="1"/>
</dbReference>
<keyword evidence="5" id="KW-0732">Signal</keyword>
<feature type="repeat" description="ANK" evidence="3">
    <location>
        <begin position="127"/>
        <end position="159"/>
    </location>
</feature>
<dbReference type="Gene3D" id="1.25.40.20">
    <property type="entry name" value="Ankyrin repeat-containing domain"/>
    <property type="match status" value="1"/>
</dbReference>
<dbReference type="PROSITE" id="PS50088">
    <property type="entry name" value="ANK_REPEAT"/>
    <property type="match status" value="3"/>
</dbReference>
<feature type="repeat" description="ANK" evidence="3">
    <location>
        <begin position="61"/>
        <end position="93"/>
    </location>
</feature>
<evidence type="ECO:0000256" key="1">
    <source>
        <dbReference type="ARBA" id="ARBA00022737"/>
    </source>
</evidence>
<dbReference type="Pfam" id="PF12796">
    <property type="entry name" value="Ank_2"/>
    <property type="match status" value="1"/>
</dbReference>
<dbReference type="SMART" id="SM00248">
    <property type="entry name" value="ANK"/>
    <property type="match status" value="3"/>
</dbReference>
<sequence length="198" mass="21022">MAKRTIVLAALALGAIAVPAAAQFQSQGYNFIQAIKDRDGNKVTEMLNVPGSTVVNYRDDSGDAALHIVAARRDLTYLRYLLAEGADPNLGNKTGDTALIIASRIGFDEGVDSLLKAGAQVDRPNRLGETALIIAVQQRQLPVIKLLVEKGANPDKTDNASGRSARDYAKRDARGAEMIRIMDSAKAVKPKAVAGPGL</sequence>
<dbReference type="InterPro" id="IPR002110">
    <property type="entry name" value="Ankyrin_rpt"/>
</dbReference>
<dbReference type="RefSeq" id="WP_029941696.1">
    <property type="nucleotide sequence ID" value="NZ_BSOO01000003.1"/>
</dbReference>
<gene>
    <name evidence="6" type="ORF">GCM10007925_04660</name>
</gene>
<dbReference type="PROSITE" id="PS50297">
    <property type="entry name" value="ANK_REP_REGION"/>
    <property type="match status" value="2"/>
</dbReference>
<dbReference type="PANTHER" id="PTHR24171">
    <property type="entry name" value="ANKYRIN REPEAT DOMAIN-CONTAINING PROTEIN 39-RELATED"/>
    <property type="match status" value="1"/>
</dbReference>
<evidence type="ECO:0000256" key="4">
    <source>
        <dbReference type="SAM" id="MobiDB-lite"/>
    </source>
</evidence>
<feature type="signal peptide" evidence="5">
    <location>
        <begin position="1"/>
        <end position="22"/>
    </location>
</feature>
<comment type="caution">
    <text evidence="6">The sequence shown here is derived from an EMBL/GenBank/DDBJ whole genome shotgun (WGS) entry which is preliminary data.</text>
</comment>
<evidence type="ECO:0000256" key="5">
    <source>
        <dbReference type="SAM" id="SignalP"/>
    </source>
</evidence>